<dbReference type="SUPFAM" id="SSF54909">
    <property type="entry name" value="Dimeric alpha+beta barrel"/>
    <property type="match status" value="1"/>
</dbReference>
<organism evidence="1 2">
    <name type="scientific">Sphingobium indicum (strain DSM 16413 / CCM 7287 / MTCC 6362 / UT26 / NBRC 101211 / UT26S)</name>
    <name type="common">Sphingobium japonicum</name>
    <dbReference type="NCBI Taxonomy" id="452662"/>
    <lineage>
        <taxon>Bacteria</taxon>
        <taxon>Pseudomonadati</taxon>
        <taxon>Pseudomonadota</taxon>
        <taxon>Alphaproteobacteria</taxon>
        <taxon>Sphingomonadales</taxon>
        <taxon>Sphingomonadaceae</taxon>
        <taxon>Sphingobium</taxon>
    </lineage>
</organism>
<dbReference type="HOGENOM" id="CLU_1730228_0_0_5"/>
<dbReference type="KEGG" id="sjp:SJA_C1-19620"/>
<evidence type="ECO:0008006" key="3">
    <source>
        <dbReference type="Google" id="ProtNLM"/>
    </source>
</evidence>
<sequence>MEHLTIAVLVVMFGCPTLDFDLALPFSQYFIHRAHQHLAPVGDKRISTDYGEGSEFTRCSGREAYYQRYAPPIIEVIRRLGGGLVSFAHVGMPISAAPGEHWDDVMLIEYPSFKAVAELLATSEYERQLVHRIAALADTRVFATVPGTEIR</sequence>
<name>D4Z2G4_SPHIU</name>
<protein>
    <recommendedName>
        <fullName evidence="3">DUF1330 domain-containing protein</fullName>
    </recommendedName>
</protein>
<dbReference type="GeneID" id="29273553"/>
<keyword evidence="2" id="KW-1185">Reference proteome</keyword>
<evidence type="ECO:0000313" key="1">
    <source>
        <dbReference type="EMBL" id="BAI96796.1"/>
    </source>
</evidence>
<gene>
    <name evidence="1" type="ordered locus">SJA_C1-19620</name>
</gene>
<evidence type="ECO:0000313" key="2">
    <source>
        <dbReference type="Proteomes" id="UP000007753"/>
    </source>
</evidence>
<reference evidence="1 2" key="1">
    <citation type="journal article" date="2010" name="J. Bacteriol.">
        <title>Complete genome sequence of the representative gamma-hexachlorocyclohexane-degrading bacterium Sphingobium japonicum UT26.</title>
        <authorList>
            <person name="Nagata Y."/>
            <person name="Ohtsubo Y."/>
            <person name="Endo R."/>
            <person name="Ichikawa N."/>
            <person name="Ankai A."/>
            <person name="Oguchi A."/>
            <person name="Fukui S."/>
            <person name="Fujita N."/>
            <person name="Tsuda M."/>
        </authorList>
    </citation>
    <scope>NUCLEOTIDE SEQUENCE [LARGE SCALE GENOMIC DNA]</scope>
    <source>
        <strain evidence="2">DSM 16413 / CCM 7287 / MTCC 6362 / UT26 / NBRC 101211 / UT26S</strain>
    </source>
</reference>
<dbReference type="AlphaFoldDB" id="D4Z2G4"/>
<dbReference type="STRING" id="452662.SJA_C1-19620"/>
<dbReference type="eggNOG" id="COG5470">
    <property type="taxonomic scope" value="Bacteria"/>
</dbReference>
<dbReference type="RefSeq" id="WP_013040259.1">
    <property type="nucleotide sequence ID" value="NC_014006.1"/>
</dbReference>
<dbReference type="InterPro" id="IPR011008">
    <property type="entry name" value="Dimeric_a/b-barrel"/>
</dbReference>
<accession>D4Z2G4</accession>
<dbReference type="Gene3D" id="3.30.70.100">
    <property type="match status" value="1"/>
</dbReference>
<dbReference type="EMBL" id="AP010803">
    <property type="protein sequence ID" value="BAI96796.1"/>
    <property type="molecule type" value="Genomic_DNA"/>
</dbReference>
<proteinExistence type="predicted"/>
<dbReference type="Proteomes" id="UP000007753">
    <property type="component" value="Chromosome 1"/>
</dbReference>